<evidence type="ECO:0000313" key="6">
    <source>
        <dbReference type="Proteomes" id="UP001238179"/>
    </source>
</evidence>
<proteinExistence type="inferred from homology"/>
<dbReference type="PROSITE" id="PS51740">
    <property type="entry name" value="SPOVT_ABRB"/>
    <property type="match status" value="1"/>
</dbReference>
<sequence>MSQVRAKVFWSGPSQAVRLPKAFRFSTDEVTIRKVGDSLILEPVHKREWPVGYAASFADMPEDFERPEPLPGSGHRDVLLEEL</sequence>
<organism evidence="5 6">
    <name type="scientific">Mesoterricola silvestris</name>
    <dbReference type="NCBI Taxonomy" id="2927979"/>
    <lineage>
        <taxon>Bacteria</taxon>
        <taxon>Pseudomonadati</taxon>
        <taxon>Acidobacteriota</taxon>
        <taxon>Holophagae</taxon>
        <taxon>Holophagales</taxon>
        <taxon>Holophagaceae</taxon>
        <taxon>Mesoterricola</taxon>
    </lineage>
</organism>
<keyword evidence="6" id="KW-1185">Reference proteome</keyword>
<evidence type="ECO:0000313" key="5">
    <source>
        <dbReference type="EMBL" id="BDU72067.1"/>
    </source>
</evidence>
<dbReference type="AlphaFoldDB" id="A0AA48K986"/>
<dbReference type="PANTHER" id="PTHR37550:SF3">
    <property type="entry name" value="ANTITOXIN VAPB1"/>
    <property type="match status" value="1"/>
</dbReference>
<dbReference type="Gene3D" id="2.10.260.10">
    <property type="match status" value="1"/>
</dbReference>
<dbReference type="GO" id="GO:0003677">
    <property type="term" value="F:DNA binding"/>
    <property type="evidence" value="ECO:0007669"/>
    <property type="project" value="UniProtKB-UniRule"/>
</dbReference>
<dbReference type="InterPro" id="IPR051734">
    <property type="entry name" value="VapB_TA_antitoxins"/>
</dbReference>
<dbReference type="InterPro" id="IPR007159">
    <property type="entry name" value="SpoVT-AbrB_dom"/>
</dbReference>
<dbReference type="Proteomes" id="UP001238179">
    <property type="component" value="Chromosome"/>
</dbReference>
<gene>
    <name evidence="5" type="ORF">METEAL_12410</name>
</gene>
<keyword evidence="2" id="KW-0238">DNA-binding</keyword>
<evidence type="ECO:0000259" key="4">
    <source>
        <dbReference type="PROSITE" id="PS51740"/>
    </source>
</evidence>
<dbReference type="Pfam" id="PF04014">
    <property type="entry name" value="MazE_antitoxin"/>
    <property type="match status" value="1"/>
</dbReference>
<dbReference type="PANTHER" id="PTHR37550">
    <property type="entry name" value="ANTITOXIN VAPB1"/>
    <property type="match status" value="1"/>
</dbReference>
<evidence type="ECO:0000256" key="2">
    <source>
        <dbReference type="PROSITE-ProRule" id="PRU01076"/>
    </source>
</evidence>
<name>A0AA48K986_9BACT</name>
<evidence type="ECO:0000256" key="3">
    <source>
        <dbReference type="SAM" id="MobiDB-lite"/>
    </source>
</evidence>
<feature type="domain" description="SpoVT-AbrB" evidence="4">
    <location>
        <begin position="6"/>
        <end position="46"/>
    </location>
</feature>
<comment type="similarity">
    <text evidence="1">Belongs to the VapB family.</text>
</comment>
<reference evidence="6" key="1">
    <citation type="journal article" date="2023" name="Int. J. Syst. Evol. Microbiol.">
        <title>Mesoterricola silvestris gen. nov., sp. nov., Mesoterricola sediminis sp. nov., Geothrix oryzae sp. nov., Geothrix edaphica sp. nov., Geothrix rubra sp. nov., and Geothrix limicola sp. nov., six novel members of Acidobacteriota isolated from soils.</title>
        <authorList>
            <person name="Itoh H."/>
            <person name="Sugisawa Y."/>
            <person name="Mise K."/>
            <person name="Xu Z."/>
            <person name="Kuniyasu M."/>
            <person name="Ushijima N."/>
            <person name="Kawano K."/>
            <person name="Kobayashi E."/>
            <person name="Shiratori Y."/>
            <person name="Masuda Y."/>
            <person name="Senoo K."/>
        </authorList>
    </citation>
    <scope>NUCLEOTIDE SEQUENCE [LARGE SCALE GENOMIC DNA]</scope>
    <source>
        <strain evidence="6">W79</strain>
    </source>
</reference>
<dbReference type="InterPro" id="IPR037914">
    <property type="entry name" value="SpoVT-AbrB_sf"/>
</dbReference>
<evidence type="ECO:0000256" key="1">
    <source>
        <dbReference type="ARBA" id="ARBA00007924"/>
    </source>
</evidence>
<dbReference type="EMBL" id="AP027080">
    <property type="protein sequence ID" value="BDU72067.1"/>
    <property type="molecule type" value="Genomic_DNA"/>
</dbReference>
<accession>A0AA48K986</accession>
<dbReference type="RefSeq" id="WP_316414971.1">
    <property type="nucleotide sequence ID" value="NZ_AP027080.1"/>
</dbReference>
<dbReference type="SUPFAM" id="SSF89447">
    <property type="entry name" value="AbrB/MazE/MraZ-like"/>
    <property type="match status" value="1"/>
</dbReference>
<feature type="region of interest" description="Disordered" evidence="3">
    <location>
        <begin position="64"/>
        <end position="83"/>
    </location>
</feature>
<protein>
    <submittedName>
        <fullName evidence="5">Nitrogen regulatory protein NtrP</fullName>
    </submittedName>
</protein>
<dbReference type="KEGG" id="msil:METEAL_12410"/>